<dbReference type="AlphaFoldDB" id="A0A4Y2DXK7"/>
<gene>
    <name evidence="1" type="ORF">AVEN_172474_1</name>
</gene>
<name>A0A4Y2DXK7_ARAVE</name>
<dbReference type="Proteomes" id="UP000499080">
    <property type="component" value="Unassembled WGS sequence"/>
</dbReference>
<proteinExistence type="predicted"/>
<organism evidence="1 2">
    <name type="scientific">Araneus ventricosus</name>
    <name type="common">Orbweaver spider</name>
    <name type="synonym">Epeira ventricosa</name>
    <dbReference type="NCBI Taxonomy" id="182803"/>
    <lineage>
        <taxon>Eukaryota</taxon>
        <taxon>Metazoa</taxon>
        <taxon>Ecdysozoa</taxon>
        <taxon>Arthropoda</taxon>
        <taxon>Chelicerata</taxon>
        <taxon>Arachnida</taxon>
        <taxon>Araneae</taxon>
        <taxon>Araneomorphae</taxon>
        <taxon>Entelegynae</taxon>
        <taxon>Araneoidea</taxon>
        <taxon>Araneidae</taxon>
        <taxon>Araneus</taxon>
    </lineage>
</organism>
<protein>
    <submittedName>
        <fullName evidence="1">Uncharacterized protein</fullName>
    </submittedName>
</protein>
<dbReference type="EMBL" id="BGPR01000463">
    <property type="protein sequence ID" value="GBM21622.1"/>
    <property type="molecule type" value="Genomic_DNA"/>
</dbReference>
<reference evidence="1 2" key="1">
    <citation type="journal article" date="2019" name="Sci. Rep.">
        <title>Orb-weaving spider Araneus ventricosus genome elucidates the spidroin gene catalogue.</title>
        <authorList>
            <person name="Kono N."/>
            <person name="Nakamura H."/>
            <person name="Ohtoshi R."/>
            <person name="Moran D.A.P."/>
            <person name="Shinohara A."/>
            <person name="Yoshida Y."/>
            <person name="Fujiwara M."/>
            <person name="Mori M."/>
            <person name="Tomita M."/>
            <person name="Arakawa K."/>
        </authorList>
    </citation>
    <scope>NUCLEOTIDE SEQUENCE [LARGE SCALE GENOMIC DNA]</scope>
</reference>
<keyword evidence="2" id="KW-1185">Reference proteome</keyword>
<sequence length="105" mass="11601">MASFEKLSKCRSGLVGWSRLRAGGSKPDSTEDPPCMCVWCVLNLSRGPDIIPLVSCGSLERGCQLKSRPRNLTAVQNYEVRSKITPRVASKRDVNIAKLKLEILL</sequence>
<comment type="caution">
    <text evidence="1">The sequence shown here is derived from an EMBL/GenBank/DDBJ whole genome shotgun (WGS) entry which is preliminary data.</text>
</comment>
<evidence type="ECO:0000313" key="2">
    <source>
        <dbReference type="Proteomes" id="UP000499080"/>
    </source>
</evidence>
<accession>A0A4Y2DXK7</accession>
<evidence type="ECO:0000313" key="1">
    <source>
        <dbReference type="EMBL" id="GBM21622.1"/>
    </source>
</evidence>